<name>A0A0F5JEE1_9BACT</name>
<accession>A0A0F5JEE1</accession>
<dbReference type="Proteomes" id="UP000033035">
    <property type="component" value="Unassembled WGS sequence"/>
</dbReference>
<comment type="caution">
    <text evidence="1">The sequence shown here is derived from an EMBL/GenBank/DDBJ whole genome shotgun (WGS) entry which is preliminary data.</text>
</comment>
<protein>
    <submittedName>
        <fullName evidence="1">Uncharacterized protein</fullName>
    </submittedName>
</protein>
<dbReference type="HOGENOM" id="CLU_3357527_0_0_10"/>
<evidence type="ECO:0000313" key="2">
    <source>
        <dbReference type="EMBL" id="KKB60424.1"/>
    </source>
</evidence>
<proteinExistence type="predicted"/>
<sequence length="36" mass="4298">MIITVNSHLSTITGEICYLYNIYKHERNDNSKNKKR</sequence>
<gene>
    <name evidence="2" type="ORF">HMPREF1536_00304</name>
    <name evidence="1" type="ORF">HMPREF1536_03371</name>
</gene>
<dbReference type="EMBL" id="AQHW01000015">
    <property type="protein sequence ID" value="KKB55895.1"/>
    <property type="molecule type" value="Genomic_DNA"/>
</dbReference>
<evidence type="ECO:0000313" key="1">
    <source>
        <dbReference type="EMBL" id="KKB55895.1"/>
    </source>
</evidence>
<reference evidence="1 3" key="1">
    <citation type="submission" date="2013-04" db="EMBL/GenBank/DDBJ databases">
        <title>The Genome Sequence of Parabacteroides gordonii DSM 23371.</title>
        <authorList>
            <consortium name="The Broad Institute Genomics Platform"/>
            <person name="Earl A."/>
            <person name="Ward D."/>
            <person name="Feldgarden M."/>
            <person name="Gevers D."/>
            <person name="Martens E."/>
            <person name="Sakamoto M."/>
            <person name="Benno Y."/>
            <person name="Suzuki N."/>
            <person name="Matsunaga N."/>
            <person name="Koshihara K."/>
            <person name="Seki M."/>
            <person name="Komiya H."/>
            <person name="Walker B."/>
            <person name="Young S."/>
            <person name="Zeng Q."/>
            <person name="Gargeya S."/>
            <person name="Fitzgerald M."/>
            <person name="Haas B."/>
            <person name="Abouelleil A."/>
            <person name="Allen A.W."/>
            <person name="Alvarado L."/>
            <person name="Arachchi H.M."/>
            <person name="Berlin A.M."/>
            <person name="Chapman S.B."/>
            <person name="Gainer-Dewar J."/>
            <person name="Goldberg J."/>
            <person name="Griggs A."/>
            <person name="Gujja S."/>
            <person name="Hansen M."/>
            <person name="Howarth C."/>
            <person name="Imamovic A."/>
            <person name="Ireland A."/>
            <person name="Larimer J."/>
            <person name="McCowan C."/>
            <person name="Murphy C."/>
            <person name="Pearson M."/>
            <person name="Poon T.W."/>
            <person name="Priest M."/>
            <person name="Roberts A."/>
            <person name="Saif S."/>
            <person name="Shea T."/>
            <person name="Sisk P."/>
            <person name="Sykes S."/>
            <person name="Wortman J."/>
            <person name="Nusbaum C."/>
            <person name="Birren B."/>
        </authorList>
    </citation>
    <scope>NUCLEOTIDE SEQUENCE [LARGE SCALE GENOMIC DNA]</scope>
    <source>
        <strain evidence="1 3">MS-1</strain>
    </source>
</reference>
<keyword evidence="3" id="KW-1185">Reference proteome</keyword>
<dbReference type="EMBL" id="AQHW01000002">
    <property type="protein sequence ID" value="KKB60424.1"/>
    <property type="molecule type" value="Genomic_DNA"/>
</dbReference>
<evidence type="ECO:0000313" key="3">
    <source>
        <dbReference type="Proteomes" id="UP000033035"/>
    </source>
</evidence>
<organism evidence="1 3">
    <name type="scientific">Parabacteroides gordonii MS-1 = DSM 23371</name>
    <dbReference type="NCBI Taxonomy" id="1203610"/>
    <lineage>
        <taxon>Bacteria</taxon>
        <taxon>Pseudomonadati</taxon>
        <taxon>Bacteroidota</taxon>
        <taxon>Bacteroidia</taxon>
        <taxon>Bacteroidales</taxon>
        <taxon>Tannerellaceae</taxon>
        <taxon>Parabacteroides</taxon>
    </lineage>
</organism>
<dbReference type="AlphaFoldDB" id="A0A0F5JEE1"/>